<dbReference type="PANTHER" id="PTHR43747">
    <property type="entry name" value="FAD-BINDING PROTEIN"/>
    <property type="match status" value="1"/>
</dbReference>
<organism evidence="1 2">
    <name type="scientific">Pinibacter aurantiacus</name>
    <dbReference type="NCBI Taxonomy" id="2851599"/>
    <lineage>
        <taxon>Bacteria</taxon>
        <taxon>Pseudomonadati</taxon>
        <taxon>Bacteroidota</taxon>
        <taxon>Chitinophagia</taxon>
        <taxon>Chitinophagales</taxon>
        <taxon>Chitinophagaceae</taxon>
        <taxon>Pinibacter</taxon>
    </lineage>
</organism>
<proteinExistence type="predicted"/>
<evidence type="ECO:0000313" key="1">
    <source>
        <dbReference type="EMBL" id="MBV4360491.1"/>
    </source>
</evidence>
<evidence type="ECO:0000313" key="2">
    <source>
        <dbReference type="Proteomes" id="UP000812270"/>
    </source>
</evidence>
<dbReference type="Pfam" id="PF12831">
    <property type="entry name" value="FAD_oxidored"/>
    <property type="match status" value="1"/>
</dbReference>
<keyword evidence="2" id="KW-1185">Reference proteome</keyword>
<sequence length="334" mass="37303">MSSFDIIIIGAGPSGCIAAITAARHNYKTLLITSKQKFEPNNLLPASESIHPACHTMLTKLGLAHCIEKSFRGTYSCIQTGTNVAGFFEQKLPNGLHINRKVFDEELLAYANKCGVKILFDEVVDFTYEHNSSRISGITTSCGLRYTAFYTIDASGRKRLGGRKMKWQEKHFSPPLGVWTGTAESDCAQYKATTTHFIPNEDGWLWLAPEANGLVSWTKLSRNSKDPPFEITGLKKIQRTKFANMRWRIFRPVCTEGLILTGDAAGIIDPAAGRGILNGIISGVLALEAIPKTKTNPVREAIYLFDYDSWFLNTYMSCVKQLSKYYRDHNINLM</sequence>
<accession>A0A9E2SD46</accession>
<dbReference type="PANTHER" id="PTHR43747:SF1">
    <property type="entry name" value="SLR1998 PROTEIN"/>
    <property type="match status" value="1"/>
</dbReference>
<dbReference type="EMBL" id="JAHSPG010000018">
    <property type="protein sequence ID" value="MBV4360491.1"/>
    <property type="molecule type" value="Genomic_DNA"/>
</dbReference>
<name>A0A9E2SD46_9BACT</name>
<dbReference type="RefSeq" id="WP_217794922.1">
    <property type="nucleotide sequence ID" value="NZ_JAHSPG010000018.1"/>
</dbReference>
<dbReference type="InterPro" id="IPR050816">
    <property type="entry name" value="Flavin-dep_Halogenase_NPB"/>
</dbReference>
<dbReference type="AlphaFoldDB" id="A0A9E2SD46"/>
<dbReference type="Proteomes" id="UP000812270">
    <property type="component" value="Unassembled WGS sequence"/>
</dbReference>
<comment type="caution">
    <text evidence="1">The sequence shown here is derived from an EMBL/GenBank/DDBJ whole genome shotgun (WGS) entry which is preliminary data.</text>
</comment>
<gene>
    <name evidence="1" type="ORF">KTO63_25230</name>
</gene>
<reference evidence="1" key="1">
    <citation type="submission" date="2021-06" db="EMBL/GenBank/DDBJ databases">
        <authorList>
            <person name="Huq M.A."/>
        </authorList>
    </citation>
    <scope>NUCLEOTIDE SEQUENCE</scope>
    <source>
        <strain evidence="1">MAH-26</strain>
    </source>
</reference>
<protein>
    <submittedName>
        <fullName evidence="1">NAD(P)/FAD-dependent oxidoreductase</fullName>
    </submittedName>
</protein>